<dbReference type="Proteomes" id="UP001235547">
    <property type="component" value="Chromosome 1"/>
</dbReference>
<name>A0ABY8D129_9HYPH</name>
<dbReference type="RefSeq" id="WP_280735524.1">
    <property type="nucleotide sequence ID" value="NZ_CP120368.1"/>
</dbReference>
<keyword evidence="2" id="KW-1185">Reference proteome</keyword>
<dbReference type="EMBL" id="CP120371">
    <property type="protein sequence ID" value="WEX84604.1"/>
    <property type="molecule type" value="Genomic_DNA"/>
</dbReference>
<proteinExistence type="predicted"/>
<evidence type="ECO:0000313" key="1">
    <source>
        <dbReference type="EMBL" id="WEX84604.1"/>
    </source>
</evidence>
<reference evidence="1 2" key="1">
    <citation type="submission" date="2023-03" db="EMBL/GenBank/DDBJ databases">
        <authorList>
            <person name="Kaur S."/>
            <person name="Espinosa-Saiz D."/>
            <person name="Velazquez E."/>
            <person name="Menendez E."/>
            <person name="diCenzo G.C."/>
        </authorList>
    </citation>
    <scope>NUCLEOTIDE SEQUENCE [LARGE SCALE GENOMIC DNA]</scope>
    <source>
        <strain evidence="1 2">LMG 27395</strain>
    </source>
</reference>
<accession>A0ABY8D129</accession>
<gene>
    <name evidence="1" type="ORF">PYH38_003500</name>
</gene>
<evidence type="ECO:0000313" key="2">
    <source>
        <dbReference type="Proteomes" id="UP001235547"/>
    </source>
</evidence>
<organism evidence="1 2">
    <name type="scientific">Sinorhizobium numidicum</name>
    <dbReference type="NCBI Taxonomy" id="680248"/>
    <lineage>
        <taxon>Bacteria</taxon>
        <taxon>Pseudomonadati</taxon>
        <taxon>Pseudomonadota</taxon>
        <taxon>Alphaproteobacteria</taxon>
        <taxon>Hyphomicrobiales</taxon>
        <taxon>Rhizobiaceae</taxon>
        <taxon>Sinorhizobium/Ensifer group</taxon>
        <taxon>Sinorhizobium</taxon>
    </lineage>
</organism>
<sequence length="68" mass="7537">MYAQRYGLKQESDGSWTVIDSETGQIAELSGELLTHLDIHLANEYLPLLKLRDTVAGLVRPRGDADPV</sequence>
<protein>
    <submittedName>
        <fullName evidence="1">Uncharacterized protein</fullName>
    </submittedName>
</protein>